<dbReference type="Gene3D" id="3.40.50.880">
    <property type="match status" value="1"/>
</dbReference>
<protein>
    <recommendedName>
        <fullName evidence="3">beta-galactosidase</fullName>
        <ecNumber evidence="3">3.2.1.23</ecNumber>
    </recommendedName>
</protein>
<dbReference type="CDD" id="cd03143">
    <property type="entry name" value="A4_beta-galactosidase_middle_domain"/>
    <property type="match status" value="1"/>
</dbReference>
<keyword evidence="10" id="KW-1185">Reference proteome</keyword>
<evidence type="ECO:0000256" key="3">
    <source>
        <dbReference type="ARBA" id="ARBA00012756"/>
    </source>
</evidence>
<comment type="catalytic activity">
    <reaction evidence="1">
        <text>Hydrolysis of terminal non-reducing beta-D-galactose residues in beta-D-galactosides.</text>
        <dbReference type="EC" id="3.2.1.23"/>
    </reaction>
</comment>
<dbReference type="PANTHER" id="PTHR36447">
    <property type="entry name" value="BETA-GALACTOSIDASE GANA"/>
    <property type="match status" value="1"/>
</dbReference>
<sequence>MPELPDYRRAAVRITTELARRYGSHPALALWHVHNEYGAPVSDDYSPTSAAAFRTWLADRYGDLDGVNRAWGTRFWGQVYGAWEHVDVPAVAPSVVNPAQRLDFARFTNDALLACFVAERDAIRAHSTVPVTTNFMAASCPSTDLWAWGREVDIVSNDHYLDAADPRNEVTLALAADLTRSVAGGKPWLLLEHSTSGVNWQPRNVAKRAGEMARNAFSHLGRGADAIMFFQWRASRSGAEKFHSAMLPHAGTSSRVWREVVELGGALAGLDEMRGSRVRADVAILWDYESFWAQDLEWRPSEDVSHRERIEAFYDRFWRDGLTVDMAHPGQDLSGYRLVVAPASYLLTADDAANLTAYVAGGGTLVTSFFSAVVDEHDAVHPGGFVAPLRDALGLTVEEFLPLREGEQVRVSLDDRVFGTARTEIVADVWADDVALAGAEVVAGYVDGPAAGGPAVTRNAHGAGTGWYVSTRVDVDALATLLAPVYAKAGITPSDTPEGLEVVVRHGDDASYTVAINHLGTRATLGTHGTDLLTNETADGFEVPAGGVRVVRTPNPSH</sequence>
<dbReference type="InterPro" id="IPR013738">
    <property type="entry name" value="Beta_galactosidase_Trimer"/>
</dbReference>
<evidence type="ECO:0000259" key="6">
    <source>
        <dbReference type="Pfam" id="PF02449"/>
    </source>
</evidence>
<dbReference type="Gene3D" id="2.60.40.1180">
    <property type="entry name" value="Golgi alpha-mannosidase II"/>
    <property type="match status" value="1"/>
</dbReference>
<proteinExistence type="inferred from homology"/>
<reference evidence="10" key="1">
    <citation type="journal article" date="2019" name="Int. J. Syst. Evol. Microbiol.">
        <title>The Global Catalogue of Microorganisms (GCM) 10K type strain sequencing project: providing services to taxonomists for standard genome sequencing and annotation.</title>
        <authorList>
            <consortium name="The Broad Institute Genomics Platform"/>
            <consortium name="The Broad Institute Genome Sequencing Center for Infectious Disease"/>
            <person name="Wu L."/>
            <person name="Ma J."/>
        </authorList>
    </citation>
    <scope>NUCLEOTIDE SEQUENCE [LARGE SCALE GENOMIC DNA]</scope>
    <source>
        <strain evidence="10">NBRC 108565</strain>
    </source>
</reference>
<dbReference type="Proteomes" id="UP001321475">
    <property type="component" value="Chromosome"/>
</dbReference>
<keyword evidence="4" id="KW-0378">Hydrolase</keyword>
<evidence type="ECO:0000256" key="4">
    <source>
        <dbReference type="ARBA" id="ARBA00022801"/>
    </source>
</evidence>
<dbReference type="PANTHER" id="PTHR36447:SF1">
    <property type="entry name" value="BETA-GALACTOSIDASE GANA"/>
    <property type="match status" value="1"/>
</dbReference>
<keyword evidence="5" id="KW-0326">Glycosidase</keyword>
<evidence type="ECO:0000259" key="7">
    <source>
        <dbReference type="Pfam" id="PF08532"/>
    </source>
</evidence>
<dbReference type="InterPro" id="IPR013780">
    <property type="entry name" value="Glyco_hydro_b"/>
</dbReference>
<dbReference type="SUPFAM" id="SSF51445">
    <property type="entry name" value="(Trans)glycosidases"/>
    <property type="match status" value="1"/>
</dbReference>
<dbReference type="EMBL" id="AP027729">
    <property type="protein sequence ID" value="BDZ41427.1"/>
    <property type="molecule type" value="Genomic_DNA"/>
</dbReference>
<dbReference type="InterPro" id="IPR017853">
    <property type="entry name" value="GH"/>
</dbReference>
<feature type="domain" description="Glycoside hydrolase family 42 N-terminal" evidence="6">
    <location>
        <begin position="4"/>
        <end position="268"/>
    </location>
</feature>
<dbReference type="Gene3D" id="3.20.20.80">
    <property type="entry name" value="Glycosidases"/>
    <property type="match status" value="1"/>
</dbReference>
<dbReference type="EC" id="3.2.1.23" evidence="3"/>
<evidence type="ECO:0000256" key="5">
    <source>
        <dbReference type="ARBA" id="ARBA00023295"/>
    </source>
</evidence>
<dbReference type="Pfam" id="PF08533">
    <property type="entry name" value="Glyco_hydro_42C"/>
    <property type="match status" value="1"/>
</dbReference>
<dbReference type="Pfam" id="PF08532">
    <property type="entry name" value="Glyco_hydro_42M"/>
    <property type="match status" value="1"/>
</dbReference>
<name>A0ABN6X9L3_9CELL</name>
<evidence type="ECO:0000256" key="1">
    <source>
        <dbReference type="ARBA" id="ARBA00001412"/>
    </source>
</evidence>
<dbReference type="InterPro" id="IPR029062">
    <property type="entry name" value="Class_I_gatase-like"/>
</dbReference>
<dbReference type="SUPFAM" id="SSF52317">
    <property type="entry name" value="Class I glutamine amidotransferase-like"/>
    <property type="match status" value="1"/>
</dbReference>
<dbReference type="InterPro" id="IPR013529">
    <property type="entry name" value="Glyco_hydro_42_N"/>
</dbReference>
<feature type="domain" description="Beta-galactosidase C-terminal" evidence="8">
    <location>
        <begin position="499"/>
        <end position="552"/>
    </location>
</feature>
<dbReference type="Pfam" id="PF02449">
    <property type="entry name" value="Glyco_hydro_42"/>
    <property type="match status" value="1"/>
</dbReference>
<evidence type="ECO:0000313" key="9">
    <source>
        <dbReference type="EMBL" id="BDZ41427.1"/>
    </source>
</evidence>
<feature type="domain" description="Beta-galactosidase trimerisation" evidence="7">
    <location>
        <begin position="280"/>
        <end position="491"/>
    </location>
</feature>
<evidence type="ECO:0000313" key="10">
    <source>
        <dbReference type="Proteomes" id="UP001321475"/>
    </source>
</evidence>
<dbReference type="InterPro" id="IPR003476">
    <property type="entry name" value="Glyco_hydro_42"/>
</dbReference>
<dbReference type="InterPro" id="IPR013739">
    <property type="entry name" value="Beta_galactosidase_C"/>
</dbReference>
<comment type="similarity">
    <text evidence="2">Belongs to the glycosyl hydrolase 42 family.</text>
</comment>
<evidence type="ECO:0000256" key="2">
    <source>
        <dbReference type="ARBA" id="ARBA00005940"/>
    </source>
</evidence>
<organism evidence="9 10">
    <name type="scientific">Paraoerskovia sediminicola</name>
    <dbReference type="NCBI Taxonomy" id="1138587"/>
    <lineage>
        <taxon>Bacteria</taxon>
        <taxon>Bacillati</taxon>
        <taxon>Actinomycetota</taxon>
        <taxon>Actinomycetes</taxon>
        <taxon>Micrococcales</taxon>
        <taxon>Cellulomonadaceae</taxon>
        <taxon>Paraoerskovia</taxon>
    </lineage>
</organism>
<gene>
    <name evidence="9" type="ORF">GCM10025865_07260</name>
</gene>
<evidence type="ECO:0000259" key="8">
    <source>
        <dbReference type="Pfam" id="PF08533"/>
    </source>
</evidence>
<accession>A0ABN6X9L3</accession>